<evidence type="ECO:0000256" key="1">
    <source>
        <dbReference type="ARBA" id="ARBA00022679"/>
    </source>
</evidence>
<sequence length="837" mass="90389">MRRFGEWQAEALTHLYTAIPDAPSDAGTAQFAGAPANLGPRCERTFCSNAACRLRTSTQTCVAEADLHLWSMQEIAKALKANGIPCPDSRDEGAQRLASYLGIPLQPPPPFEVATPTTPANTGPPSIESKDKGPETALPNDQSILPQAPPLPSMTSAERHVWHFCTSCAARVCNACGYRDDGRSKSNGASTSNGGHPGTCSQWQSWAVFHALRRLDFEWDKYPEVYANWPRNKAEKGDVGVGSVEKTVAKRDAERGAGAVWAKGTGYGGDDDRSAFYGSGHYTRHHFVTLKQGELLERSTGDSAIEPVAELLVQSLELSASRDRFGAPIASSPSPDGPFSEPAPLPLGACSLLRQSRPFRRLLQFGLQSHPLGFWNTGTGNPFDFGKGRSALPRHYLMLLRQLAGDAGTRGLLFSDLFTTKAAASTTAGSRLIAALVELNSDVSKSGRSVGRTIRNAFFGRGGGAGSSSVAVAGPSASPDAGGDLTNVIKGTYAYLWGSEEWTDSEAAWKRKQEKDDDSDDEGEGMEEADAGDGAASARRDAEKEAYKAALKPKQFLEAPISSGHYFSRQGASSSSGGGAAALPQHQKHVMKELANLAESLPLEWDSSIHIRVDPHQTHVLKALILAPAETPYANGAFLFDVLLPPNYPAVAPKFQLLTTGGGSVRFNPNLYECGKVCLSLLGTWSGPGWKPFESTLLQVLVSIQSFIFVAEPYYNEPGHELHLQAAMSQQYNANIRRHCLQQAILNQLRKPPPAFADVIAEHFARKRREIEEQCATWIMESDTLVGGDITRVAGELKQEFKTRFGPLPEPGRPGDGLPGRPEPSEERAVKRQNFGK</sequence>
<dbReference type="PANTHER" id="PTHR46116">
    <property type="entry name" value="(E3-INDEPENDENT) E2 UBIQUITIN-CONJUGATING ENZYME"/>
    <property type="match status" value="1"/>
</dbReference>
<evidence type="ECO:0000256" key="3">
    <source>
        <dbReference type="SAM" id="MobiDB-lite"/>
    </source>
</evidence>
<keyword evidence="2" id="KW-0833">Ubl conjugation pathway</keyword>
<evidence type="ECO:0000313" key="6">
    <source>
        <dbReference type="Proteomes" id="UP000054558"/>
    </source>
</evidence>
<dbReference type="PROSITE" id="PS50127">
    <property type="entry name" value="UBC_2"/>
    <property type="match status" value="1"/>
</dbReference>
<dbReference type="PANTHER" id="PTHR46116:SF39">
    <property type="entry name" value="BACULOVIRAL IAP REPEAT-CONTAINING PROTEIN 6"/>
    <property type="match status" value="1"/>
</dbReference>
<dbReference type="InterPro" id="IPR016135">
    <property type="entry name" value="UBQ-conjugating_enzyme/RWD"/>
</dbReference>
<name>A0A1Y1HQV5_KLENI</name>
<keyword evidence="1" id="KW-0808">Transferase</keyword>
<feature type="region of interest" description="Disordered" evidence="3">
    <location>
        <begin position="801"/>
        <end position="837"/>
    </location>
</feature>
<gene>
    <name evidence="5" type="ORF">KFL_000210330</name>
</gene>
<dbReference type="GO" id="GO:0061631">
    <property type="term" value="F:ubiquitin conjugating enzyme activity"/>
    <property type="evidence" value="ECO:0000318"/>
    <property type="project" value="GO_Central"/>
</dbReference>
<dbReference type="OrthoDB" id="512699at2759"/>
<accession>A0A1Y1HQV5</accession>
<keyword evidence="6" id="KW-1185">Reference proteome</keyword>
<dbReference type="Proteomes" id="UP000054558">
    <property type="component" value="Unassembled WGS sequence"/>
</dbReference>
<dbReference type="Gene3D" id="3.10.110.10">
    <property type="entry name" value="Ubiquitin Conjugating Enzyme"/>
    <property type="match status" value="1"/>
</dbReference>
<proteinExistence type="predicted"/>
<organism evidence="5 6">
    <name type="scientific">Klebsormidium nitens</name>
    <name type="common">Green alga</name>
    <name type="synonym">Ulothrix nitens</name>
    <dbReference type="NCBI Taxonomy" id="105231"/>
    <lineage>
        <taxon>Eukaryota</taxon>
        <taxon>Viridiplantae</taxon>
        <taxon>Streptophyta</taxon>
        <taxon>Klebsormidiophyceae</taxon>
        <taxon>Klebsormidiales</taxon>
        <taxon>Klebsormidiaceae</taxon>
        <taxon>Klebsormidium</taxon>
    </lineage>
</organism>
<dbReference type="STRING" id="105231.A0A1Y1HQV5"/>
<dbReference type="Pfam" id="PF00179">
    <property type="entry name" value="UQ_con"/>
    <property type="match status" value="1"/>
</dbReference>
<reference evidence="5 6" key="1">
    <citation type="journal article" date="2014" name="Nat. Commun.">
        <title>Klebsormidium flaccidum genome reveals primary factors for plant terrestrial adaptation.</title>
        <authorList>
            <person name="Hori K."/>
            <person name="Maruyama F."/>
            <person name="Fujisawa T."/>
            <person name="Togashi T."/>
            <person name="Yamamoto N."/>
            <person name="Seo M."/>
            <person name="Sato S."/>
            <person name="Yamada T."/>
            <person name="Mori H."/>
            <person name="Tajima N."/>
            <person name="Moriyama T."/>
            <person name="Ikeuchi M."/>
            <person name="Watanabe M."/>
            <person name="Wada H."/>
            <person name="Kobayashi K."/>
            <person name="Saito M."/>
            <person name="Masuda T."/>
            <person name="Sasaki-Sekimoto Y."/>
            <person name="Mashiguchi K."/>
            <person name="Awai K."/>
            <person name="Shimojima M."/>
            <person name="Masuda S."/>
            <person name="Iwai M."/>
            <person name="Nobusawa T."/>
            <person name="Narise T."/>
            <person name="Kondo S."/>
            <person name="Saito H."/>
            <person name="Sato R."/>
            <person name="Murakawa M."/>
            <person name="Ihara Y."/>
            <person name="Oshima-Yamada Y."/>
            <person name="Ohtaka K."/>
            <person name="Satoh M."/>
            <person name="Sonobe K."/>
            <person name="Ishii M."/>
            <person name="Ohtani R."/>
            <person name="Kanamori-Sato M."/>
            <person name="Honoki R."/>
            <person name="Miyazaki D."/>
            <person name="Mochizuki H."/>
            <person name="Umetsu J."/>
            <person name="Higashi K."/>
            <person name="Shibata D."/>
            <person name="Kamiya Y."/>
            <person name="Sato N."/>
            <person name="Nakamura Y."/>
            <person name="Tabata S."/>
            <person name="Ida S."/>
            <person name="Kurokawa K."/>
            <person name="Ohta H."/>
        </authorList>
    </citation>
    <scope>NUCLEOTIDE SEQUENCE [LARGE SCALE GENOMIC DNA]</scope>
    <source>
        <strain evidence="5 6">NIES-2285</strain>
    </source>
</reference>
<dbReference type="SMART" id="SM00212">
    <property type="entry name" value="UBCc"/>
    <property type="match status" value="1"/>
</dbReference>
<protein>
    <submittedName>
        <fullName evidence="5">Ubiquitin-conjugating enzyme family protein</fullName>
    </submittedName>
</protein>
<evidence type="ECO:0000256" key="2">
    <source>
        <dbReference type="ARBA" id="ARBA00022786"/>
    </source>
</evidence>
<feature type="region of interest" description="Disordered" evidence="3">
    <location>
        <begin position="507"/>
        <end position="541"/>
    </location>
</feature>
<dbReference type="CDD" id="cd23810">
    <property type="entry name" value="UBCc_BIRC6"/>
    <property type="match status" value="1"/>
</dbReference>
<dbReference type="EMBL" id="DF236970">
    <property type="protein sequence ID" value="GAQ78947.1"/>
    <property type="molecule type" value="Genomic_DNA"/>
</dbReference>
<feature type="compositionally biased region" description="Low complexity" evidence="3">
    <location>
        <begin position="114"/>
        <end position="125"/>
    </location>
</feature>
<feature type="domain" description="UBC core" evidence="4">
    <location>
        <begin position="585"/>
        <end position="745"/>
    </location>
</feature>
<feature type="compositionally biased region" description="Acidic residues" evidence="3">
    <location>
        <begin position="516"/>
        <end position="531"/>
    </location>
</feature>
<feature type="region of interest" description="Disordered" evidence="3">
    <location>
        <begin position="106"/>
        <end position="141"/>
    </location>
</feature>
<dbReference type="InterPro" id="IPR000608">
    <property type="entry name" value="UBC"/>
</dbReference>
<dbReference type="SUPFAM" id="SSF54495">
    <property type="entry name" value="UBC-like"/>
    <property type="match status" value="1"/>
</dbReference>
<evidence type="ECO:0000259" key="4">
    <source>
        <dbReference type="PROSITE" id="PS50127"/>
    </source>
</evidence>
<dbReference type="AlphaFoldDB" id="A0A1Y1HQV5"/>
<evidence type="ECO:0000313" key="5">
    <source>
        <dbReference type="EMBL" id="GAQ78947.1"/>
    </source>
</evidence>